<organism evidence="1">
    <name type="scientific">viral metagenome</name>
    <dbReference type="NCBI Taxonomy" id="1070528"/>
    <lineage>
        <taxon>unclassified sequences</taxon>
        <taxon>metagenomes</taxon>
        <taxon>organismal metagenomes</taxon>
    </lineage>
</organism>
<gene>
    <name evidence="1" type="ORF">MM415A05101_0009</name>
</gene>
<proteinExistence type="predicted"/>
<protein>
    <submittedName>
        <fullName evidence="1">Uncharacterized protein</fullName>
    </submittedName>
</protein>
<accession>A0A6M3JFV7</accession>
<evidence type="ECO:0000313" key="1">
    <source>
        <dbReference type="EMBL" id="QJA69079.1"/>
    </source>
</evidence>
<sequence>MTVKQLKATLDKYPEDAIVYVYDFIAYSASVLQLSGISEYKEKNEYGEKSVYLYSGDKYKKKET</sequence>
<dbReference type="AlphaFoldDB" id="A0A6M3JFV7"/>
<reference evidence="1" key="1">
    <citation type="submission" date="2020-03" db="EMBL/GenBank/DDBJ databases">
        <title>The deep terrestrial virosphere.</title>
        <authorList>
            <person name="Holmfeldt K."/>
            <person name="Nilsson E."/>
            <person name="Simone D."/>
            <person name="Lopez-Fernandez M."/>
            <person name="Wu X."/>
            <person name="de Brujin I."/>
            <person name="Lundin D."/>
            <person name="Andersson A."/>
            <person name="Bertilsson S."/>
            <person name="Dopson M."/>
        </authorList>
    </citation>
    <scope>NUCLEOTIDE SEQUENCE</scope>
    <source>
        <strain evidence="1">MM415A05101</strain>
    </source>
</reference>
<name>A0A6M3JFV7_9ZZZZ</name>
<dbReference type="EMBL" id="MT141675">
    <property type="protein sequence ID" value="QJA69079.1"/>
    <property type="molecule type" value="Genomic_DNA"/>
</dbReference>